<feature type="domain" description="Cystatin" evidence="5">
    <location>
        <begin position="122"/>
        <end position="233"/>
    </location>
</feature>
<gene>
    <name evidence="6" type="ORF">MGAL_10B014827</name>
</gene>
<dbReference type="EMBL" id="UYJE01009184">
    <property type="protein sequence ID" value="VDI70926.1"/>
    <property type="molecule type" value="Genomic_DNA"/>
</dbReference>
<dbReference type="Proteomes" id="UP000596742">
    <property type="component" value="Unassembled WGS sequence"/>
</dbReference>
<dbReference type="PANTHER" id="PTHR46186:SF2">
    <property type="entry name" value="CYSTATIN"/>
    <property type="match status" value="1"/>
</dbReference>
<keyword evidence="2" id="KW-0646">Protease inhibitor</keyword>
<organism evidence="6 7">
    <name type="scientific">Mytilus galloprovincialis</name>
    <name type="common">Mediterranean mussel</name>
    <dbReference type="NCBI Taxonomy" id="29158"/>
    <lineage>
        <taxon>Eukaryota</taxon>
        <taxon>Metazoa</taxon>
        <taxon>Spiralia</taxon>
        <taxon>Lophotrochozoa</taxon>
        <taxon>Mollusca</taxon>
        <taxon>Bivalvia</taxon>
        <taxon>Autobranchia</taxon>
        <taxon>Pteriomorphia</taxon>
        <taxon>Mytilida</taxon>
        <taxon>Mytiloidea</taxon>
        <taxon>Mytilidae</taxon>
        <taxon>Mytilinae</taxon>
        <taxon>Mytilus</taxon>
    </lineage>
</organism>
<comment type="similarity">
    <text evidence="1">Belongs to the cystatin family.</text>
</comment>
<protein>
    <recommendedName>
        <fullName evidence="5">Cystatin domain-containing protein</fullName>
    </recommendedName>
</protein>
<dbReference type="InterPro" id="IPR018073">
    <property type="entry name" value="Prot_inh_cystat_CS"/>
</dbReference>
<feature type="chain" id="PRO_5032349378" description="Cystatin domain-containing protein" evidence="4">
    <location>
        <begin position="16"/>
        <end position="384"/>
    </location>
</feature>
<evidence type="ECO:0000313" key="6">
    <source>
        <dbReference type="EMBL" id="VDI70926.1"/>
    </source>
</evidence>
<dbReference type="OrthoDB" id="387093at2759"/>
<accession>A0A8B6GXU9</accession>
<reference evidence="6" key="1">
    <citation type="submission" date="2018-11" db="EMBL/GenBank/DDBJ databases">
        <authorList>
            <person name="Alioto T."/>
            <person name="Alioto T."/>
        </authorList>
    </citation>
    <scope>NUCLEOTIDE SEQUENCE</scope>
</reference>
<dbReference type="GO" id="GO:0031982">
    <property type="term" value="C:vesicle"/>
    <property type="evidence" value="ECO:0007669"/>
    <property type="project" value="TreeGrafter"/>
</dbReference>
<evidence type="ECO:0000256" key="4">
    <source>
        <dbReference type="SAM" id="SignalP"/>
    </source>
</evidence>
<dbReference type="GO" id="GO:0005737">
    <property type="term" value="C:cytoplasm"/>
    <property type="evidence" value="ECO:0007669"/>
    <property type="project" value="TreeGrafter"/>
</dbReference>
<dbReference type="SMART" id="SM00043">
    <property type="entry name" value="CY"/>
    <property type="match status" value="2"/>
</dbReference>
<evidence type="ECO:0000313" key="7">
    <source>
        <dbReference type="Proteomes" id="UP000596742"/>
    </source>
</evidence>
<keyword evidence="4" id="KW-0732">Signal</keyword>
<dbReference type="Gene3D" id="3.10.450.10">
    <property type="match status" value="2"/>
</dbReference>
<name>A0A8B6GXU9_MYTGA</name>
<dbReference type="InterPro" id="IPR046350">
    <property type="entry name" value="Cystatin_sf"/>
</dbReference>
<comment type="caution">
    <text evidence="6">The sequence shown here is derived from an EMBL/GenBank/DDBJ whole genome shotgun (WGS) entry which is preliminary data.</text>
</comment>
<evidence type="ECO:0000256" key="1">
    <source>
        <dbReference type="ARBA" id="ARBA00009403"/>
    </source>
</evidence>
<feature type="domain" description="Cystatin" evidence="5">
    <location>
        <begin position="14"/>
        <end position="108"/>
    </location>
</feature>
<dbReference type="InterPro" id="IPR000010">
    <property type="entry name" value="Cystatin_dom"/>
</dbReference>
<dbReference type="PROSITE" id="PS00287">
    <property type="entry name" value="CYSTATIN"/>
    <property type="match status" value="1"/>
</dbReference>
<keyword evidence="3" id="KW-0789">Thiol protease inhibitor</keyword>
<proteinExistence type="inferred from homology"/>
<feature type="signal peptide" evidence="4">
    <location>
        <begin position="1"/>
        <end position="15"/>
    </location>
</feature>
<dbReference type="Pfam" id="PF00031">
    <property type="entry name" value="Cystatin"/>
    <property type="match status" value="1"/>
</dbReference>
<dbReference type="CDD" id="cd00042">
    <property type="entry name" value="CY"/>
    <property type="match status" value="2"/>
</dbReference>
<dbReference type="PANTHER" id="PTHR46186">
    <property type="entry name" value="CYSTATIN"/>
    <property type="match status" value="1"/>
</dbReference>
<dbReference type="SUPFAM" id="SSF54403">
    <property type="entry name" value="Cystatin/monellin"/>
    <property type="match status" value="2"/>
</dbReference>
<sequence>MKLLIFVGLVGHVFCVGGFGSPGSIAASEIPDQVIEATKQELQKQNLVYTDTDLRAQASNVQRQVVAGYIYKYTLTLNTADGGKQECTFKIWYKEWEKFVQVQQSDCKPAGIVKRQLGGGHFLAGGVSAADCNSDKFQAPLQEAVRHVNMMSNSMFHMTPVQVTKCTSQVVAGAKYTMNVDFQQSETCMNDKDHMTSLLADCPPSNSATHTDHFQCTVVYAPWHKTQYETDCKMVQTQPKPKFGNDEHDLCHGGMFKDFQKKHQKFYSTEEGKVSQLIFCLVAEKNTLKRSMMSITFSRLTWTKIFKNRTIRCVLEQNVEQNLLRGANTIYVASEGESSAYFLTNFSIWSAVLSTISGMYCITKAYWMKKENDDNIFIRTRVTF</sequence>
<keyword evidence="7" id="KW-1185">Reference proteome</keyword>
<evidence type="ECO:0000256" key="3">
    <source>
        <dbReference type="ARBA" id="ARBA00022704"/>
    </source>
</evidence>
<dbReference type="GO" id="GO:0005615">
    <property type="term" value="C:extracellular space"/>
    <property type="evidence" value="ECO:0007669"/>
    <property type="project" value="TreeGrafter"/>
</dbReference>
<dbReference type="GO" id="GO:0004869">
    <property type="term" value="F:cysteine-type endopeptidase inhibitor activity"/>
    <property type="evidence" value="ECO:0007669"/>
    <property type="project" value="UniProtKB-KW"/>
</dbReference>
<dbReference type="AlphaFoldDB" id="A0A8B6GXU9"/>
<evidence type="ECO:0000256" key="2">
    <source>
        <dbReference type="ARBA" id="ARBA00022690"/>
    </source>
</evidence>
<evidence type="ECO:0000259" key="5">
    <source>
        <dbReference type="SMART" id="SM00043"/>
    </source>
</evidence>